<dbReference type="KEGG" id="ehl:EHLA_0044"/>
<evidence type="ECO:0000313" key="7">
    <source>
        <dbReference type="EMBL" id="SOB70823.1"/>
    </source>
</evidence>
<feature type="transmembrane region" description="Helical" evidence="5">
    <location>
        <begin position="120"/>
        <end position="138"/>
    </location>
</feature>
<feature type="transmembrane region" description="Helical" evidence="5">
    <location>
        <begin position="97"/>
        <end position="115"/>
    </location>
</feature>
<proteinExistence type="predicted"/>
<name>A0A285PMG9_9FIRM</name>
<evidence type="ECO:0000259" key="6">
    <source>
        <dbReference type="Pfam" id="PF13886"/>
    </source>
</evidence>
<dbReference type="RefSeq" id="WP_096238862.1">
    <property type="nucleotide sequence ID" value="NZ_LT907978.1"/>
</dbReference>
<feature type="transmembrane region" description="Helical" evidence="5">
    <location>
        <begin position="168"/>
        <end position="188"/>
    </location>
</feature>
<feature type="transmembrane region" description="Helical" evidence="5">
    <location>
        <begin position="144"/>
        <end position="161"/>
    </location>
</feature>
<protein>
    <recommendedName>
        <fullName evidence="6">TM7S3/TM198-like domain-containing protein</fullName>
    </recommendedName>
</protein>
<feature type="transmembrane region" description="Helical" evidence="5">
    <location>
        <begin position="70"/>
        <end position="91"/>
    </location>
</feature>
<evidence type="ECO:0000256" key="1">
    <source>
        <dbReference type="ARBA" id="ARBA00004141"/>
    </source>
</evidence>
<keyword evidence="8" id="KW-1185">Reference proteome</keyword>
<comment type="subcellular location">
    <subcellularLocation>
        <location evidence="1">Membrane</location>
        <topology evidence="1">Multi-pass membrane protein</topology>
    </subcellularLocation>
</comment>
<reference evidence="8" key="1">
    <citation type="submission" date="2017-09" db="EMBL/GenBank/DDBJ databases">
        <authorList>
            <person name="Shetty A S."/>
        </authorList>
    </citation>
    <scope>NUCLEOTIDE SEQUENCE [LARGE SCALE GENOMIC DNA]</scope>
</reference>
<dbReference type="STRING" id="39488.ERS852450_03070"/>
<dbReference type="Proteomes" id="UP000217549">
    <property type="component" value="Chromosome I"/>
</dbReference>
<keyword evidence="2 5" id="KW-0812">Transmembrane</keyword>
<organism evidence="7 8">
    <name type="scientific">Anaerobutyricum hallii</name>
    <dbReference type="NCBI Taxonomy" id="39488"/>
    <lineage>
        <taxon>Bacteria</taxon>
        <taxon>Bacillati</taxon>
        <taxon>Bacillota</taxon>
        <taxon>Clostridia</taxon>
        <taxon>Lachnospirales</taxon>
        <taxon>Lachnospiraceae</taxon>
        <taxon>Anaerobutyricum</taxon>
    </lineage>
</organism>
<dbReference type="AlphaFoldDB" id="A0A285PMG9"/>
<evidence type="ECO:0000256" key="3">
    <source>
        <dbReference type="ARBA" id="ARBA00022989"/>
    </source>
</evidence>
<keyword evidence="4 5" id="KW-0472">Membrane</keyword>
<evidence type="ECO:0000256" key="4">
    <source>
        <dbReference type="ARBA" id="ARBA00023136"/>
    </source>
</evidence>
<feature type="transmembrane region" description="Helical" evidence="5">
    <location>
        <begin position="44"/>
        <end position="63"/>
    </location>
</feature>
<evidence type="ECO:0000256" key="2">
    <source>
        <dbReference type="ARBA" id="ARBA00022692"/>
    </source>
</evidence>
<evidence type="ECO:0000313" key="8">
    <source>
        <dbReference type="Proteomes" id="UP000217549"/>
    </source>
</evidence>
<keyword evidence="3 5" id="KW-1133">Transmembrane helix</keyword>
<sequence length="235" mass="24770">MLSLLNIDYSSLMGTLPLNSGSSDSLNSFINNGFLGLITEADTTYKIVGSVIALVFALLGCFFGYKLSKVFMSITGFIIGLFIGQIAASQLLHVEGFASVLCIILGGAVIAALALWIYRIGIFILCFTFAFSAAGTLFSFEGDIQFFINIVAGLIVGVLAVKYMRPVIILTSAIVCGSSAAGLLPGVAEYMGITKFSSTNSSATLTLALCSLGIAVQFLTTKDPVPKKVPRHKHG</sequence>
<dbReference type="GO" id="GO:0016020">
    <property type="term" value="C:membrane"/>
    <property type="evidence" value="ECO:0007669"/>
    <property type="project" value="UniProtKB-SubCell"/>
</dbReference>
<dbReference type="InterPro" id="IPR025256">
    <property type="entry name" value="TM7S3/TM198-like_dom"/>
</dbReference>
<dbReference type="Pfam" id="PF13886">
    <property type="entry name" value="TM7S3_TM198"/>
    <property type="match status" value="1"/>
</dbReference>
<feature type="transmembrane region" description="Helical" evidence="5">
    <location>
        <begin position="200"/>
        <end position="219"/>
    </location>
</feature>
<dbReference type="EMBL" id="LT907978">
    <property type="protein sequence ID" value="SOB70823.1"/>
    <property type="molecule type" value="Genomic_DNA"/>
</dbReference>
<feature type="domain" description="TM7S3/TM198-like" evidence="6">
    <location>
        <begin position="51"/>
        <end position="176"/>
    </location>
</feature>
<evidence type="ECO:0000256" key="5">
    <source>
        <dbReference type="SAM" id="Phobius"/>
    </source>
</evidence>
<gene>
    <name evidence="7" type="ORF">EHLA_0044</name>
</gene>
<accession>A0A285PMG9</accession>